<dbReference type="InterPro" id="IPR036582">
    <property type="entry name" value="Mao_N_sf"/>
</dbReference>
<gene>
    <name evidence="5" type="ORF">PAECIP111893_00200</name>
</gene>
<feature type="chain" id="PRO_5046572210" description="Copper amine oxidase-like N-terminal domain-containing protein" evidence="3">
    <location>
        <begin position="23"/>
        <end position="522"/>
    </location>
</feature>
<reference evidence="5" key="1">
    <citation type="submission" date="2022-01" db="EMBL/GenBank/DDBJ databases">
        <authorList>
            <person name="Criscuolo A."/>
        </authorList>
    </citation>
    <scope>NUCLEOTIDE SEQUENCE</scope>
    <source>
        <strain evidence="5">CIP111893</strain>
    </source>
</reference>
<dbReference type="PANTHER" id="PTHR22939:SF129">
    <property type="entry name" value="SERINE PROTEASE HTRA2, MITOCHONDRIAL"/>
    <property type="match status" value="1"/>
</dbReference>
<evidence type="ECO:0000259" key="4">
    <source>
        <dbReference type="Pfam" id="PF07833"/>
    </source>
</evidence>
<feature type="domain" description="Copper amine oxidase-like N-terminal" evidence="4">
    <location>
        <begin position="51"/>
        <end position="158"/>
    </location>
</feature>
<feature type="compositionally biased region" description="Acidic residues" evidence="2">
    <location>
        <begin position="171"/>
        <end position="182"/>
    </location>
</feature>
<dbReference type="Proteomes" id="UP000838686">
    <property type="component" value="Unassembled WGS sequence"/>
</dbReference>
<dbReference type="PRINTS" id="PR00834">
    <property type="entry name" value="PROTEASES2C"/>
</dbReference>
<dbReference type="Pfam" id="PF07833">
    <property type="entry name" value="Cu_amine_oxidN1"/>
    <property type="match status" value="1"/>
</dbReference>
<proteinExistence type="predicted"/>
<dbReference type="SUPFAM" id="SSF55383">
    <property type="entry name" value="Copper amine oxidase, domain N"/>
    <property type="match status" value="1"/>
</dbReference>
<feature type="region of interest" description="Disordered" evidence="2">
    <location>
        <begin position="168"/>
        <end position="189"/>
    </location>
</feature>
<evidence type="ECO:0000256" key="2">
    <source>
        <dbReference type="SAM" id="MobiDB-lite"/>
    </source>
</evidence>
<dbReference type="Pfam" id="PF13365">
    <property type="entry name" value="Trypsin_2"/>
    <property type="match status" value="1"/>
</dbReference>
<evidence type="ECO:0000313" key="6">
    <source>
        <dbReference type="Proteomes" id="UP000838686"/>
    </source>
</evidence>
<dbReference type="EMBL" id="CAKMMF010000001">
    <property type="protein sequence ID" value="CAH1190150.1"/>
    <property type="molecule type" value="Genomic_DNA"/>
</dbReference>
<sequence length="522" mass="56683">MVKFKLKQKLLLSVLAFGLVIAPLTGIGGASVSAAASAKTAAAQSSALQIYVDGKKLSLSTAPVTQKGVVLVPMRQIFAALNADLSWEPTTKTIIVKKDYSTITLQVGSKQAVINGKSIQLSAPAQQLNGSTMVPLRFVGEALGADVHMDNKSNSIYIVSLEAKMKKYEDPDNTDSDQDEESSSAKKLTTREIVEMNDFSVVMITTDAAQGSGVVIGEKQIITNHHVVESAQSGTVMTVDGEVIDIAGIVVYNEEADLAIIETKEPLNVDPVIIGSGYTDRKGDKVVAIGSPLGFQNTAAEGIISNIEFLGMTRSYQISVPIDHGSSGGGLFNEYGELIGITTSGMDETQADLNFAVSVSAVTELLYELEDSPEKKAAFFDKRLPDSMKGATTDEIKELMKKEFGTIGTFNGSTELKRWEVTRDAQGWLVITAILDPSFYMLYGNQANDDFRYWAIDAGYELLRMMPDEKIQIVVYYEQVFSFEPRGFAPGEVSAVGDGTWRVRYPVIQMQGKEKMHVQVRS</sequence>
<name>A0ABN8FQ40_9BACL</name>
<dbReference type="InterPro" id="IPR001940">
    <property type="entry name" value="Peptidase_S1C"/>
</dbReference>
<dbReference type="InterPro" id="IPR012854">
    <property type="entry name" value="Cu_amine_oxidase-like_N"/>
</dbReference>
<keyword evidence="1" id="KW-0378">Hydrolase</keyword>
<keyword evidence="3" id="KW-0732">Signal</keyword>
<organism evidence="5 6">
    <name type="scientific">Paenibacillus plantiphilus</name>
    <dbReference type="NCBI Taxonomy" id="2905650"/>
    <lineage>
        <taxon>Bacteria</taxon>
        <taxon>Bacillati</taxon>
        <taxon>Bacillota</taxon>
        <taxon>Bacilli</taxon>
        <taxon>Bacillales</taxon>
        <taxon>Paenibacillaceae</taxon>
        <taxon>Paenibacillus</taxon>
    </lineage>
</organism>
<keyword evidence="1" id="KW-0645">Protease</keyword>
<dbReference type="Gene3D" id="3.30.457.10">
    <property type="entry name" value="Copper amine oxidase-like, N-terminal domain"/>
    <property type="match status" value="1"/>
</dbReference>
<dbReference type="Gene3D" id="2.40.10.120">
    <property type="match status" value="1"/>
</dbReference>
<evidence type="ECO:0000256" key="1">
    <source>
        <dbReference type="ARBA" id="ARBA00022825"/>
    </source>
</evidence>
<keyword evidence="1" id="KW-0720">Serine protease</keyword>
<dbReference type="SUPFAM" id="SSF50494">
    <property type="entry name" value="Trypsin-like serine proteases"/>
    <property type="match status" value="1"/>
</dbReference>
<dbReference type="InterPro" id="IPR009003">
    <property type="entry name" value="Peptidase_S1_PA"/>
</dbReference>
<accession>A0ABN8FQ40</accession>
<protein>
    <recommendedName>
        <fullName evidence="4">Copper amine oxidase-like N-terminal domain-containing protein</fullName>
    </recommendedName>
</protein>
<comment type="caution">
    <text evidence="5">The sequence shown here is derived from an EMBL/GenBank/DDBJ whole genome shotgun (WGS) entry which is preliminary data.</text>
</comment>
<evidence type="ECO:0000313" key="5">
    <source>
        <dbReference type="EMBL" id="CAH1190150.1"/>
    </source>
</evidence>
<keyword evidence="6" id="KW-1185">Reference proteome</keyword>
<feature type="signal peptide" evidence="3">
    <location>
        <begin position="1"/>
        <end position="22"/>
    </location>
</feature>
<dbReference type="PANTHER" id="PTHR22939">
    <property type="entry name" value="SERINE PROTEASE FAMILY S1C HTRA-RELATED"/>
    <property type="match status" value="1"/>
</dbReference>
<evidence type="ECO:0000256" key="3">
    <source>
        <dbReference type="SAM" id="SignalP"/>
    </source>
</evidence>